<dbReference type="AlphaFoldDB" id="A0AAE4C4Q4"/>
<evidence type="ECO:0000313" key="2">
    <source>
        <dbReference type="EMBL" id="MDR6527824.1"/>
    </source>
</evidence>
<feature type="transmembrane region" description="Helical" evidence="1">
    <location>
        <begin position="6"/>
        <end position="26"/>
    </location>
</feature>
<dbReference type="RefSeq" id="WP_309947151.1">
    <property type="nucleotide sequence ID" value="NZ_JAVDQY010000003.1"/>
</dbReference>
<evidence type="ECO:0000256" key="1">
    <source>
        <dbReference type="SAM" id="Phobius"/>
    </source>
</evidence>
<keyword evidence="1" id="KW-1133">Transmembrane helix</keyword>
<keyword evidence="1" id="KW-0812">Transmembrane</keyword>
<organism evidence="2 3">
    <name type="scientific">Chryseobacterium rhizosphaerae</name>
    <dbReference type="NCBI Taxonomy" id="395937"/>
    <lineage>
        <taxon>Bacteria</taxon>
        <taxon>Pseudomonadati</taxon>
        <taxon>Bacteroidota</taxon>
        <taxon>Flavobacteriia</taxon>
        <taxon>Flavobacteriales</taxon>
        <taxon>Weeksellaceae</taxon>
        <taxon>Chryseobacterium group</taxon>
        <taxon>Chryseobacterium</taxon>
    </lineage>
</organism>
<name>A0AAE4C4Q4_9FLAO</name>
<protein>
    <submittedName>
        <fullName evidence="2">Uncharacterized protein</fullName>
    </submittedName>
</protein>
<comment type="caution">
    <text evidence="2">The sequence shown here is derived from an EMBL/GenBank/DDBJ whole genome shotgun (WGS) entry which is preliminary data.</text>
</comment>
<keyword evidence="1" id="KW-0472">Membrane</keyword>
<dbReference type="EMBL" id="JAVDQY010000003">
    <property type="protein sequence ID" value="MDR6527824.1"/>
    <property type="molecule type" value="Genomic_DNA"/>
</dbReference>
<dbReference type="Proteomes" id="UP001184861">
    <property type="component" value="Unassembled WGS sequence"/>
</dbReference>
<reference evidence="2" key="1">
    <citation type="submission" date="2023-07" db="EMBL/GenBank/DDBJ databases">
        <title>Sorghum-associated microbial communities from plants grown in Nebraska, USA.</title>
        <authorList>
            <person name="Schachtman D."/>
        </authorList>
    </citation>
    <scope>NUCLEOTIDE SEQUENCE</scope>
    <source>
        <strain evidence="2">DS2360</strain>
    </source>
</reference>
<gene>
    <name evidence="2" type="ORF">J2787_003216</name>
</gene>
<accession>A0AAE4C4Q4</accession>
<evidence type="ECO:0000313" key="3">
    <source>
        <dbReference type="Proteomes" id="UP001184861"/>
    </source>
</evidence>
<sequence length="203" mass="23663">MKKILITIISALVVIVFMAGMFYIFFGNQFFSRSELDIPDKPNDKIISMFNTQVEKEIENHTQSVMYPGYIPESRQNTIEYLKTLHFIESSTRYGVQSTQPRNQLELKITFNDGSVVKELYTGHSCSGYLSPCLLMKVEMKEGKAIKIFTNGQEKKGSPEWIIPDLDILINKAILYDIKRNHDKYFEPQKTQQDFDNEWKNKK</sequence>
<proteinExistence type="predicted"/>